<proteinExistence type="predicted"/>
<dbReference type="STRING" id="470453.B0680_04320"/>
<dbReference type="OrthoDB" id="8909920at2"/>
<dbReference type="RefSeq" id="WP_078253826.1">
    <property type="nucleotide sequence ID" value="NZ_MUYU01000009.1"/>
</dbReference>
<dbReference type="Pfam" id="PF03837">
    <property type="entry name" value="RecT"/>
    <property type="match status" value="1"/>
</dbReference>
<sequence length="329" mass="36150">MNELATTTQNQIVLDDGLFDKCHRLAEIMASGSCTIPKHLQGKVGDCFAIIGQSIRWGMDPYAVAQKTHLVNGTLGYEAQLVIAVINAKAPIVGRLKFDYFGDWSKVKSKDDKSDDVGVVVSAIMQGESEPTTLSISMAQVGTVRNSPLWTADPRQQLAYLGAKRWARLHCPDVILGVYTPDELADTAREPKPITATVTDINAMVNQAVAQVSAPAAPVAQIEQVDTAKLAEQIVRADDIDSLDALAQTIGQHRQTGAINDDERTILGNAFKARKLYLTMRDDITQVTLDEAENARRVLYDNQAKLSPDDFESLDNQLDYHLNQLMEQQ</sequence>
<evidence type="ECO:0008006" key="3">
    <source>
        <dbReference type="Google" id="ProtNLM"/>
    </source>
</evidence>
<evidence type="ECO:0000313" key="1">
    <source>
        <dbReference type="EMBL" id="OOS24658.1"/>
    </source>
</evidence>
<dbReference type="AlphaFoldDB" id="A0A1T0CQM1"/>
<dbReference type="EMBL" id="MUYU01000009">
    <property type="protein sequence ID" value="OOS24658.1"/>
    <property type="molecule type" value="Genomic_DNA"/>
</dbReference>
<name>A0A1T0CQM1_9GAMM</name>
<accession>A0A1T0CQM1</accession>
<comment type="caution">
    <text evidence="1">The sequence shown here is derived from an EMBL/GenBank/DDBJ whole genome shotgun (WGS) entry which is preliminary data.</text>
</comment>
<keyword evidence="2" id="KW-1185">Reference proteome</keyword>
<gene>
    <name evidence="1" type="ORF">B0680_04320</name>
</gene>
<protein>
    <recommendedName>
        <fullName evidence="3">Recombinase RecT</fullName>
    </recommendedName>
</protein>
<reference evidence="1 2" key="1">
    <citation type="submission" date="2017-02" db="EMBL/GenBank/DDBJ databases">
        <title>Draft genome sequence of Moraxella pluranimalium CCUG 54913T type strain.</title>
        <authorList>
            <person name="Salva-Serra F."/>
            <person name="Engstrom-Jakobsson H."/>
            <person name="Thorell K."/>
            <person name="Jaen-Luchoro D."/>
            <person name="Gonzales-Siles L."/>
            <person name="Karlsson R."/>
            <person name="Yazdan S."/>
            <person name="Boulund F."/>
            <person name="Johnning A."/>
            <person name="Engstrand L."/>
            <person name="Kristiansson E."/>
            <person name="Moore E."/>
        </authorList>
    </citation>
    <scope>NUCLEOTIDE SEQUENCE [LARGE SCALE GENOMIC DNA]</scope>
    <source>
        <strain evidence="1 2">CCUG 54913</strain>
    </source>
</reference>
<dbReference type="InterPro" id="IPR018330">
    <property type="entry name" value="RecT_fam"/>
</dbReference>
<dbReference type="GO" id="GO:0006259">
    <property type="term" value="P:DNA metabolic process"/>
    <property type="evidence" value="ECO:0007669"/>
    <property type="project" value="InterPro"/>
</dbReference>
<evidence type="ECO:0000313" key="2">
    <source>
        <dbReference type="Proteomes" id="UP000189800"/>
    </source>
</evidence>
<dbReference type="GO" id="GO:0003677">
    <property type="term" value="F:DNA binding"/>
    <property type="evidence" value="ECO:0007669"/>
    <property type="project" value="InterPro"/>
</dbReference>
<dbReference type="Proteomes" id="UP000189800">
    <property type="component" value="Unassembled WGS sequence"/>
</dbReference>
<organism evidence="1 2">
    <name type="scientific">Moraxella pluranimalium</name>
    <dbReference type="NCBI Taxonomy" id="470453"/>
    <lineage>
        <taxon>Bacteria</taxon>
        <taxon>Pseudomonadati</taxon>
        <taxon>Pseudomonadota</taxon>
        <taxon>Gammaproteobacteria</taxon>
        <taxon>Moraxellales</taxon>
        <taxon>Moraxellaceae</taxon>
        <taxon>Moraxella</taxon>
    </lineage>
</organism>